<sequence>MAIGQIPRKAKLATLLNFKVRVTTTNSSQFIGTLISFDRYMNLVLVDCEEFRLTKKSQGDLRKQTRQNKRIIDESGIKEQKRLLGLVILRGEGIVSVVVEAAPNVSNLKPRLRLNKGKGTVKPAIKTLKSEQRQPGRLNTPIRAIGGVSKPSQRR</sequence>
<keyword evidence="7" id="KW-0508">mRNA splicing</keyword>
<dbReference type="GO" id="GO:0005687">
    <property type="term" value="C:U4 snRNP"/>
    <property type="evidence" value="ECO:0007669"/>
    <property type="project" value="TreeGrafter"/>
</dbReference>
<evidence type="ECO:0000256" key="9">
    <source>
        <dbReference type="ARBA" id="ARBA00023274"/>
    </source>
</evidence>
<evidence type="ECO:0000259" key="12">
    <source>
        <dbReference type="PROSITE" id="PS52002"/>
    </source>
</evidence>
<dbReference type="InterPro" id="IPR001163">
    <property type="entry name" value="Sm_dom_euk/arc"/>
</dbReference>
<dbReference type="OrthoDB" id="2020720at2759"/>
<dbReference type="InParanoid" id="A0A448YRY9"/>
<keyword evidence="6" id="KW-0694">RNA-binding</keyword>
<dbReference type="Pfam" id="PF01423">
    <property type="entry name" value="LSM"/>
    <property type="match status" value="1"/>
</dbReference>
<proteinExistence type="inferred from homology"/>
<dbReference type="Gene3D" id="2.30.30.100">
    <property type="match status" value="1"/>
</dbReference>
<evidence type="ECO:0000313" key="14">
    <source>
        <dbReference type="Proteomes" id="UP000290900"/>
    </source>
</evidence>
<dbReference type="GO" id="GO:0070990">
    <property type="term" value="F:snRNP binding"/>
    <property type="evidence" value="ECO:0007669"/>
    <property type="project" value="TreeGrafter"/>
</dbReference>
<dbReference type="InterPro" id="IPR010920">
    <property type="entry name" value="LSM_dom_sf"/>
</dbReference>
<evidence type="ECO:0000256" key="5">
    <source>
        <dbReference type="ARBA" id="ARBA00022664"/>
    </source>
</evidence>
<dbReference type="PANTHER" id="PTHR10701:SF0">
    <property type="entry name" value="SMALL NUCLEAR RIBONUCLEOPROTEIN-ASSOCIATED PROTEIN B"/>
    <property type="match status" value="1"/>
</dbReference>
<dbReference type="GO" id="GO:0005685">
    <property type="term" value="C:U1 snRNP"/>
    <property type="evidence" value="ECO:0007669"/>
    <property type="project" value="TreeGrafter"/>
</dbReference>
<evidence type="ECO:0000256" key="7">
    <source>
        <dbReference type="ARBA" id="ARBA00023187"/>
    </source>
</evidence>
<dbReference type="PROSITE" id="PS52002">
    <property type="entry name" value="SM"/>
    <property type="match status" value="1"/>
</dbReference>
<reference evidence="13 14" key="1">
    <citation type="submission" date="2018-12" db="EMBL/GenBank/DDBJ databases">
        <authorList>
            <person name="Tiukova I."/>
            <person name="Dainat J."/>
        </authorList>
    </citation>
    <scope>NUCLEOTIDE SEQUENCE [LARGE SCALE GENOMIC DNA]</scope>
</reference>
<dbReference type="STRING" id="13370.A0A448YRY9"/>
<dbReference type="Proteomes" id="UP000290900">
    <property type="component" value="Unassembled WGS sequence"/>
</dbReference>
<keyword evidence="14" id="KW-1185">Reference proteome</keyword>
<dbReference type="GO" id="GO:0005682">
    <property type="term" value="C:U5 snRNP"/>
    <property type="evidence" value="ECO:0007669"/>
    <property type="project" value="TreeGrafter"/>
</dbReference>
<dbReference type="AlphaFoldDB" id="A0A448YRY9"/>
<dbReference type="GO" id="GO:0071004">
    <property type="term" value="C:U2-type prespliceosome"/>
    <property type="evidence" value="ECO:0007669"/>
    <property type="project" value="TreeGrafter"/>
</dbReference>
<evidence type="ECO:0000256" key="8">
    <source>
        <dbReference type="ARBA" id="ARBA00023242"/>
    </source>
</evidence>
<dbReference type="InterPro" id="IPR047575">
    <property type="entry name" value="Sm"/>
</dbReference>
<evidence type="ECO:0000256" key="10">
    <source>
        <dbReference type="ARBA" id="ARBA00041355"/>
    </source>
</evidence>
<comment type="subcellular location">
    <subcellularLocation>
        <location evidence="2">Cytoplasm</location>
    </subcellularLocation>
    <subcellularLocation>
        <location evidence="1">Nucleus</location>
    </subcellularLocation>
</comment>
<keyword evidence="9" id="KW-0687">Ribonucleoprotein</keyword>
<evidence type="ECO:0000256" key="6">
    <source>
        <dbReference type="ARBA" id="ARBA00022884"/>
    </source>
</evidence>
<dbReference type="EMBL" id="CAACVR010000056">
    <property type="protein sequence ID" value="VEU23682.1"/>
    <property type="molecule type" value="Genomic_DNA"/>
</dbReference>
<feature type="region of interest" description="Disordered" evidence="11">
    <location>
        <begin position="131"/>
        <end position="155"/>
    </location>
</feature>
<dbReference type="CDD" id="cd01717">
    <property type="entry name" value="Sm_B"/>
    <property type="match status" value="1"/>
</dbReference>
<protein>
    <recommendedName>
        <fullName evidence="10">Sm protein B</fullName>
    </recommendedName>
</protein>
<evidence type="ECO:0000256" key="2">
    <source>
        <dbReference type="ARBA" id="ARBA00004496"/>
    </source>
</evidence>
<feature type="domain" description="Sm" evidence="12">
    <location>
        <begin position="7"/>
        <end position="103"/>
    </location>
</feature>
<comment type="similarity">
    <text evidence="3">Belongs to the snRNP SmB/SmN family.</text>
</comment>
<evidence type="ECO:0000256" key="3">
    <source>
        <dbReference type="ARBA" id="ARBA00009123"/>
    </source>
</evidence>
<dbReference type="GO" id="GO:0005737">
    <property type="term" value="C:cytoplasm"/>
    <property type="evidence" value="ECO:0007669"/>
    <property type="project" value="UniProtKB-SubCell"/>
</dbReference>
<dbReference type="GO" id="GO:0046540">
    <property type="term" value="C:U4/U6 x U5 tri-snRNP complex"/>
    <property type="evidence" value="ECO:0007669"/>
    <property type="project" value="TreeGrafter"/>
</dbReference>
<dbReference type="PANTHER" id="PTHR10701">
    <property type="entry name" value="SMALL NUCLEAR RIBONUCLEOPROTEIN-ASSOCIATED PROTEIN B AND N"/>
    <property type="match status" value="1"/>
</dbReference>
<evidence type="ECO:0000256" key="1">
    <source>
        <dbReference type="ARBA" id="ARBA00004123"/>
    </source>
</evidence>
<evidence type="ECO:0000256" key="11">
    <source>
        <dbReference type="SAM" id="MobiDB-lite"/>
    </source>
</evidence>
<dbReference type="SUPFAM" id="SSF50182">
    <property type="entry name" value="Sm-like ribonucleoproteins"/>
    <property type="match status" value="1"/>
</dbReference>
<keyword evidence="8" id="KW-0539">Nucleus</keyword>
<keyword evidence="4" id="KW-0963">Cytoplasm</keyword>
<dbReference type="FunCoup" id="A0A448YRY9">
    <property type="interactions" value="380"/>
</dbReference>
<dbReference type="SMART" id="SM00651">
    <property type="entry name" value="Sm"/>
    <property type="match status" value="1"/>
</dbReference>
<dbReference type="InterPro" id="IPR050914">
    <property type="entry name" value="snRNP_SmB/NAA38-like"/>
</dbReference>
<dbReference type="GO" id="GO:0071013">
    <property type="term" value="C:catalytic step 2 spliceosome"/>
    <property type="evidence" value="ECO:0007669"/>
    <property type="project" value="TreeGrafter"/>
</dbReference>
<name>A0A448YRY9_BRENA</name>
<evidence type="ECO:0000256" key="4">
    <source>
        <dbReference type="ARBA" id="ARBA00022490"/>
    </source>
</evidence>
<dbReference type="GO" id="GO:0005686">
    <property type="term" value="C:U2 snRNP"/>
    <property type="evidence" value="ECO:0007669"/>
    <property type="project" value="TreeGrafter"/>
</dbReference>
<evidence type="ECO:0000313" key="13">
    <source>
        <dbReference type="EMBL" id="VEU23682.1"/>
    </source>
</evidence>
<dbReference type="GO" id="GO:0003723">
    <property type="term" value="F:RNA binding"/>
    <property type="evidence" value="ECO:0007669"/>
    <property type="project" value="UniProtKB-KW"/>
</dbReference>
<keyword evidence="5" id="KW-0507">mRNA processing</keyword>
<gene>
    <name evidence="13" type="ORF">BRENAR_LOCUS4411</name>
</gene>
<dbReference type="GO" id="GO:0000398">
    <property type="term" value="P:mRNA splicing, via spliceosome"/>
    <property type="evidence" value="ECO:0007669"/>
    <property type="project" value="TreeGrafter"/>
</dbReference>
<accession>A0A448YRY9</accession>
<organism evidence="13 14">
    <name type="scientific">Brettanomyces naardenensis</name>
    <name type="common">Yeast</name>
    <dbReference type="NCBI Taxonomy" id="13370"/>
    <lineage>
        <taxon>Eukaryota</taxon>
        <taxon>Fungi</taxon>
        <taxon>Dikarya</taxon>
        <taxon>Ascomycota</taxon>
        <taxon>Saccharomycotina</taxon>
        <taxon>Pichiomycetes</taxon>
        <taxon>Pichiales</taxon>
        <taxon>Pichiaceae</taxon>
        <taxon>Brettanomyces</taxon>
    </lineage>
</organism>